<protein>
    <submittedName>
        <fullName evidence="2">CRP-like cAMP-binding protein</fullName>
    </submittedName>
</protein>
<sequence length="195" mass="22620">MKEQPASFYTGFLNKIRSIHSLSEDGERKLLDCVRIRHIEKNDSLLNPDQVCKNIYFIEQGFARSLCFNKSKEINLNFHLKGDFVTNLTSLRNGTPSKYEIQMTEKSVVLSFEKQTLQQLYEVSLEIACFGRMLLEQLLAEQEEQTNLFKLKTPAERYAFLLKSRPLLFQKATLSQIASYIGVSRETLSRIRGRK</sequence>
<dbReference type="InterPro" id="IPR000595">
    <property type="entry name" value="cNMP-bd_dom"/>
</dbReference>
<keyword evidence="3" id="KW-1185">Reference proteome</keyword>
<dbReference type="EMBL" id="JAUTAL010000001">
    <property type="protein sequence ID" value="MDQ1097095.1"/>
    <property type="molecule type" value="Genomic_DNA"/>
</dbReference>
<name>A0ABU0TJ68_9FLAO</name>
<accession>A0ABU0TJ68</accession>
<dbReference type="Pfam" id="PF00027">
    <property type="entry name" value="cNMP_binding"/>
    <property type="match status" value="1"/>
</dbReference>
<feature type="domain" description="Cyclic nucleotide-binding" evidence="1">
    <location>
        <begin position="18"/>
        <end position="120"/>
    </location>
</feature>
<dbReference type="InterPro" id="IPR014710">
    <property type="entry name" value="RmlC-like_jellyroll"/>
</dbReference>
<dbReference type="Proteomes" id="UP001225072">
    <property type="component" value="Unassembled WGS sequence"/>
</dbReference>
<proteinExistence type="predicted"/>
<comment type="caution">
    <text evidence="2">The sequence shown here is derived from an EMBL/GenBank/DDBJ whole genome shotgun (WGS) entry which is preliminary data.</text>
</comment>
<reference evidence="2 3" key="1">
    <citation type="submission" date="2023-07" db="EMBL/GenBank/DDBJ databases">
        <title>Functional and genomic diversity of the sorghum phyllosphere microbiome.</title>
        <authorList>
            <person name="Shade A."/>
        </authorList>
    </citation>
    <scope>NUCLEOTIDE SEQUENCE [LARGE SCALE GENOMIC DNA]</scope>
    <source>
        <strain evidence="2 3">SORGH_AS_1064</strain>
    </source>
</reference>
<gene>
    <name evidence="2" type="ORF">QE404_002242</name>
</gene>
<organism evidence="2 3">
    <name type="scientific">Chryseobacterium camelliae</name>
    <dbReference type="NCBI Taxonomy" id="1265445"/>
    <lineage>
        <taxon>Bacteria</taxon>
        <taxon>Pseudomonadati</taxon>
        <taxon>Bacteroidota</taxon>
        <taxon>Flavobacteriia</taxon>
        <taxon>Flavobacteriales</taxon>
        <taxon>Weeksellaceae</taxon>
        <taxon>Chryseobacterium group</taxon>
        <taxon>Chryseobacterium</taxon>
    </lineage>
</organism>
<dbReference type="PROSITE" id="PS50042">
    <property type="entry name" value="CNMP_BINDING_3"/>
    <property type="match status" value="1"/>
</dbReference>
<evidence type="ECO:0000313" key="3">
    <source>
        <dbReference type="Proteomes" id="UP001225072"/>
    </source>
</evidence>
<dbReference type="SUPFAM" id="SSF51206">
    <property type="entry name" value="cAMP-binding domain-like"/>
    <property type="match status" value="1"/>
</dbReference>
<evidence type="ECO:0000259" key="1">
    <source>
        <dbReference type="PROSITE" id="PS50042"/>
    </source>
</evidence>
<dbReference type="RefSeq" id="WP_307450382.1">
    <property type="nucleotide sequence ID" value="NZ_JAUTAL010000001.1"/>
</dbReference>
<dbReference type="Gene3D" id="2.60.120.10">
    <property type="entry name" value="Jelly Rolls"/>
    <property type="match status" value="1"/>
</dbReference>
<dbReference type="InterPro" id="IPR018490">
    <property type="entry name" value="cNMP-bd_dom_sf"/>
</dbReference>
<evidence type="ECO:0000313" key="2">
    <source>
        <dbReference type="EMBL" id="MDQ1097095.1"/>
    </source>
</evidence>